<dbReference type="HOGENOM" id="CLU_023406_0_0_6"/>
<feature type="domain" description="Glycosyl transferase family 28 C-terminal" evidence="2">
    <location>
        <begin position="141"/>
        <end position="293"/>
    </location>
</feature>
<organism evidence="3 4">
    <name type="scientific">Alteromonas mediterranea 615</name>
    <dbReference type="NCBI Taxonomy" id="1300253"/>
    <lineage>
        <taxon>Bacteria</taxon>
        <taxon>Pseudomonadati</taxon>
        <taxon>Pseudomonadota</taxon>
        <taxon>Gammaproteobacteria</taxon>
        <taxon>Alteromonadales</taxon>
        <taxon>Alteromonadaceae</taxon>
        <taxon>Alteromonas/Salinimonas group</taxon>
        <taxon>Alteromonas</taxon>
    </lineage>
</organism>
<dbReference type="AlphaFoldDB" id="S5AKW8"/>
<reference evidence="3 4" key="1">
    <citation type="journal article" date="2013" name="Genome Biol. Evol.">
        <title>Genomic Diversity of "Deep Ecotype" Alteromonas macleodii Isolates: Evidence for Pan-Mediterranean Clonal Frames.</title>
        <authorList>
            <person name="Lopez-Perez M."/>
            <person name="Gonzaga A."/>
            <person name="Rodriguez-Valera F."/>
        </authorList>
    </citation>
    <scope>NUCLEOTIDE SEQUENCE [LARGE SCALE GENOMIC DNA]</scope>
    <source>
        <strain evidence="4">'English Channel 615'</strain>
    </source>
</reference>
<dbReference type="PATRIC" id="fig|1300253.3.peg.1138"/>
<dbReference type="KEGG" id="amh:I633_05500"/>
<dbReference type="Proteomes" id="UP000014909">
    <property type="component" value="Chromosome"/>
</dbReference>
<dbReference type="Gene3D" id="3.40.50.11190">
    <property type="match status" value="1"/>
</dbReference>
<dbReference type="InterPro" id="IPR007235">
    <property type="entry name" value="Glyco_trans_28_C"/>
</dbReference>
<protein>
    <submittedName>
        <fullName evidence="3">FlaR protein (FlaR)</fullName>
    </submittedName>
</protein>
<dbReference type="InterPro" id="IPR020023">
    <property type="entry name" value="PseG"/>
</dbReference>
<dbReference type="Pfam" id="PF04101">
    <property type="entry name" value="Glyco_tran_28_C"/>
    <property type="match status" value="1"/>
</dbReference>
<evidence type="ECO:0000259" key="2">
    <source>
        <dbReference type="Pfam" id="PF04101"/>
    </source>
</evidence>
<accession>S5AKW8</accession>
<evidence type="ECO:0000313" key="3">
    <source>
        <dbReference type="EMBL" id="AGP77303.1"/>
    </source>
</evidence>
<dbReference type="GO" id="GO:0016758">
    <property type="term" value="F:hexosyltransferase activity"/>
    <property type="evidence" value="ECO:0007669"/>
    <property type="project" value="InterPro"/>
</dbReference>
<evidence type="ECO:0000256" key="1">
    <source>
        <dbReference type="PIRSR" id="PIRSR620023-2"/>
    </source>
</evidence>
<feature type="binding site" evidence="1">
    <location>
        <position position="228"/>
    </location>
    <ligand>
        <name>substrate</name>
    </ligand>
</feature>
<dbReference type="Gene3D" id="3.40.50.2000">
    <property type="entry name" value="Glycogen Phosphorylase B"/>
    <property type="match status" value="1"/>
</dbReference>
<dbReference type="BioCyc" id="AMAC1300253:G12YX-882-MONOMER"/>
<name>S5AKW8_9ALTE</name>
<evidence type="ECO:0000313" key="4">
    <source>
        <dbReference type="Proteomes" id="UP000014909"/>
    </source>
</evidence>
<dbReference type="SUPFAM" id="SSF53756">
    <property type="entry name" value="UDP-Glycosyltransferase/glycogen phosphorylase"/>
    <property type="match status" value="1"/>
</dbReference>
<gene>
    <name evidence="3" type="ORF">I633_05500</name>
</gene>
<dbReference type="NCBIfam" id="TIGR03590">
    <property type="entry name" value="PseG"/>
    <property type="match status" value="1"/>
</dbReference>
<proteinExistence type="predicted"/>
<sequence length="322" mass="36113">MLDASDILHSITFVNSQESTLLQERYGPCNLNHEVVKQIDSNVEHVDADLWIVDHYQLDETFEQKLSLTGAKVMVIDDLANRPHYCDLLLDVNFSDRVNRYETLVPPKCKMLLGPEYALLRQEFYEQPTVDFIKRDPVRVLVCFGGSDPANMTSLTLDSIASIKDVQLQVDIVIGSGHQTKRVVIEKVNQITQITEHNIRLHIDSDQIAKLMQKASLMVGAGGSMHWERCISMLPALVVCVAENQVETTRCLSKENVCRYLGFWDQVSVTDLARALVFLLQSPSTLQAMSECAGSIVPRHCGTPCVTKHVLSLLKPLPLQQA</sequence>
<dbReference type="EMBL" id="CP004846">
    <property type="protein sequence ID" value="AGP77303.1"/>
    <property type="molecule type" value="Genomic_DNA"/>
</dbReference>
<feature type="binding site" evidence="1">
    <location>
        <position position="121"/>
    </location>
    <ligand>
        <name>substrate</name>
    </ligand>
</feature>